<dbReference type="GeneID" id="94335981"/>
<evidence type="ECO:0000256" key="7">
    <source>
        <dbReference type="ARBA" id="ARBA00023054"/>
    </source>
</evidence>
<accession>A0AAD9UP23</accession>
<dbReference type="KEGG" id="bdw:94335981"/>
<evidence type="ECO:0000256" key="4">
    <source>
        <dbReference type="ARBA" id="ARBA00022692"/>
    </source>
</evidence>
<dbReference type="GO" id="GO:0015031">
    <property type="term" value="P:protein transport"/>
    <property type="evidence" value="ECO:0007669"/>
    <property type="project" value="UniProtKB-KW"/>
</dbReference>
<keyword evidence="3" id="KW-0813">Transport</keyword>
<evidence type="ECO:0000256" key="3">
    <source>
        <dbReference type="ARBA" id="ARBA00022448"/>
    </source>
</evidence>
<dbReference type="EMBL" id="JALLKP010000002">
    <property type="protein sequence ID" value="KAK2196437.1"/>
    <property type="molecule type" value="Genomic_DNA"/>
</dbReference>
<dbReference type="PANTHER" id="PTHR15959">
    <property type="entry name" value="SYNTAXIN-18"/>
    <property type="match status" value="1"/>
</dbReference>
<evidence type="ECO:0000313" key="12">
    <source>
        <dbReference type="Proteomes" id="UP001214638"/>
    </source>
</evidence>
<dbReference type="SUPFAM" id="SSF58038">
    <property type="entry name" value="SNARE fusion complex"/>
    <property type="match status" value="1"/>
</dbReference>
<sequence length="396" mass="45641">MDRSYDFKRTGIYWKTVLQIDTETLHHGDTLGSVDRFSILSSAVFTQLQLLEAITEPYEFKYNAIPGSKTISNGELYVKRHPNVIKYMQTKREAFNKVGIANIVHDTQVVGELIQQLKDGVSKEISKCKDNNQSVSDYRNGVIQCLSYLFQIVRNNVQEYERFRLKTESFAKAALKVMNENLTRPREIKIDRNDSDAANFTIPRSYLNHFIKYTPETPSETSEVPDDIDESYNVPKEKSQELPPVANHANFNVPKSNVQRLYQTLDPSLDLEGSNRDEQSQVLVMQHERLMTRIQDEMHTLELNTINNVQQRLAEISSMFEKFTGTLAEQLDMFENINANVRESLSNIATSETHLKKKQEEGLSHFQLFMCYSFVGSACFLLFVDFLKSTPGHYLF</sequence>
<keyword evidence="6 9" id="KW-1133">Transmembrane helix</keyword>
<keyword evidence="8 9" id="KW-0472">Membrane</keyword>
<dbReference type="AlphaFoldDB" id="A0AAD9UP23"/>
<dbReference type="GO" id="GO:0031201">
    <property type="term" value="C:SNARE complex"/>
    <property type="evidence" value="ECO:0007669"/>
    <property type="project" value="TreeGrafter"/>
</dbReference>
<reference evidence="11" key="1">
    <citation type="journal article" date="2023" name="Nat. Microbiol.">
        <title>Babesia duncani multi-omics identifies virulence factors and drug targets.</title>
        <authorList>
            <person name="Singh P."/>
            <person name="Lonardi S."/>
            <person name="Liang Q."/>
            <person name="Vydyam P."/>
            <person name="Khabirova E."/>
            <person name="Fang T."/>
            <person name="Gihaz S."/>
            <person name="Thekkiniath J."/>
            <person name="Munshi M."/>
            <person name="Abel S."/>
            <person name="Ciampossin L."/>
            <person name="Batugedara G."/>
            <person name="Gupta M."/>
            <person name="Lu X.M."/>
            <person name="Lenz T."/>
            <person name="Chakravarty S."/>
            <person name="Cornillot E."/>
            <person name="Hu Y."/>
            <person name="Ma W."/>
            <person name="Gonzalez L.M."/>
            <person name="Sanchez S."/>
            <person name="Estrada K."/>
            <person name="Sanchez-Flores A."/>
            <person name="Montero E."/>
            <person name="Harb O.S."/>
            <person name="Le Roch K.G."/>
            <person name="Mamoun C.B."/>
        </authorList>
    </citation>
    <scope>NUCLEOTIDE SEQUENCE</scope>
    <source>
        <strain evidence="11">WA1</strain>
    </source>
</reference>
<keyword evidence="4 9" id="KW-0812">Transmembrane</keyword>
<organism evidence="11 12">
    <name type="scientific">Babesia duncani</name>
    <dbReference type="NCBI Taxonomy" id="323732"/>
    <lineage>
        <taxon>Eukaryota</taxon>
        <taxon>Sar</taxon>
        <taxon>Alveolata</taxon>
        <taxon>Apicomplexa</taxon>
        <taxon>Aconoidasida</taxon>
        <taxon>Piroplasmida</taxon>
        <taxon>Babesiidae</taxon>
        <taxon>Babesia</taxon>
    </lineage>
</organism>
<evidence type="ECO:0000256" key="2">
    <source>
        <dbReference type="ARBA" id="ARBA00009063"/>
    </source>
</evidence>
<evidence type="ECO:0000256" key="6">
    <source>
        <dbReference type="ARBA" id="ARBA00022989"/>
    </source>
</evidence>
<keyword evidence="7" id="KW-0175">Coiled coil</keyword>
<dbReference type="RefSeq" id="XP_067803279.1">
    <property type="nucleotide sequence ID" value="XM_067946715.1"/>
</dbReference>
<feature type="domain" description="T-SNARE coiled-coil homology" evidence="10">
    <location>
        <begin position="296"/>
        <end position="358"/>
    </location>
</feature>
<dbReference type="InterPro" id="IPR000727">
    <property type="entry name" value="T_SNARE_dom"/>
</dbReference>
<dbReference type="GO" id="GO:0006890">
    <property type="term" value="P:retrograde vesicle-mediated transport, Golgi to endoplasmic reticulum"/>
    <property type="evidence" value="ECO:0007669"/>
    <property type="project" value="TreeGrafter"/>
</dbReference>
<comment type="subcellular location">
    <subcellularLocation>
        <location evidence="1">Membrane</location>
        <topology evidence="1">Single-pass type IV membrane protein</topology>
    </subcellularLocation>
</comment>
<name>A0AAD9UP23_9APIC</name>
<comment type="similarity">
    <text evidence="2">Belongs to the syntaxin family.</text>
</comment>
<gene>
    <name evidence="11" type="ORF">BdWA1_001683</name>
</gene>
<evidence type="ECO:0000313" key="11">
    <source>
        <dbReference type="EMBL" id="KAK2196437.1"/>
    </source>
</evidence>
<evidence type="ECO:0000259" key="10">
    <source>
        <dbReference type="PROSITE" id="PS50192"/>
    </source>
</evidence>
<dbReference type="Gene3D" id="1.20.5.110">
    <property type="match status" value="1"/>
</dbReference>
<protein>
    <submittedName>
        <fullName evidence="11">Target SNARE coiled-coil homology domain</fullName>
    </submittedName>
</protein>
<comment type="caution">
    <text evidence="11">The sequence shown here is derived from an EMBL/GenBank/DDBJ whole genome shotgun (WGS) entry which is preliminary data.</text>
</comment>
<evidence type="ECO:0000256" key="1">
    <source>
        <dbReference type="ARBA" id="ARBA00004211"/>
    </source>
</evidence>
<evidence type="ECO:0000256" key="8">
    <source>
        <dbReference type="ARBA" id="ARBA00023136"/>
    </source>
</evidence>
<evidence type="ECO:0000256" key="9">
    <source>
        <dbReference type="SAM" id="Phobius"/>
    </source>
</evidence>
<evidence type="ECO:0000256" key="5">
    <source>
        <dbReference type="ARBA" id="ARBA00022927"/>
    </source>
</evidence>
<proteinExistence type="inferred from homology"/>
<feature type="transmembrane region" description="Helical" evidence="9">
    <location>
        <begin position="366"/>
        <end position="387"/>
    </location>
</feature>
<dbReference type="Proteomes" id="UP001214638">
    <property type="component" value="Unassembled WGS sequence"/>
</dbReference>
<keyword evidence="5" id="KW-0653">Protein transport</keyword>
<dbReference type="GO" id="GO:0005783">
    <property type="term" value="C:endoplasmic reticulum"/>
    <property type="evidence" value="ECO:0007669"/>
    <property type="project" value="TreeGrafter"/>
</dbReference>
<dbReference type="PANTHER" id="PTHR15959:SF0">
    <property type="entry name" value="SYNTAXIN-18"/>
    <property type="match status" value="1"/>
</dbReference>
<keyword evidence="12" id="KW-1185">Reference proteome</keyword>
<dbReference type="PROSITE" id="PS50192">
    <property type="entry name" value="T_SNARE"/>
    <property type="match status" value="1"/>
</dbReference>